<evidence type="ECO:0000313" key="2">
    <source>
        <dbReference type="Proteomes" id="UP001595645"/>
    </source>
</evidence>
<keyword evidence="2" id="KW-1185">Reference proteome</keyword>
<comment type="caution">
    <text evidence="1">The sequence shown here is derived from an EMBL/GenBank/DDBJ whole genome shotgun (WGS) entry which is preliminary data.</text>
</comment>
<organism evidence="1 2">
    <name type="scientific">Amycolatopsis speibonae</name>
    <dbReference type="NCBI Taxonomy" id="1450224"/>
    <lineage>
        <taxon>Bacteria</taxon>
        <taxon>Bacillati</taxon>
        <taxon>Actinomycetota</taxon>
        <taxon>Actinomycetes</taxon>
        <taxon>Pseudonocardiales</taxon>
        <taxon>Pseudonocardiaceae</taxon>
        <taxon>Amycolatopsis</taxon>
    </lineage>
</organism>
<evidence type="ECO:0000313" key="1">
    <source>
        <dbReference type="EMBL" id="MFC3450802.1"/>
    </source>
</evidence>
<sequence>MVDSGEISDHPPLEAFRTGFREGFRAGHSSSFHGERPQHYRPVLKTVQALDDGPFRDGFFTGYDEGLQRGLQDRLEAETYTGGTEHLRSMSTEVAGEAVKVAVFLGQAAVAGVVGNAIYDSVKSTIRAAGRRWAKRREAQPESGLTEQEARDLACVAVMLRWPEESDIRATSVTRTRMPIFPPGVPRPRMLTDDDLRYETSWSVTVRGTAPDGHATYQVVLPPGDAPENATVLIETWSRKLPPLDRRH</sequence>
<proteinExistence type="predicted"/>
<protein>
    <submittedName>
        <fullName evidence="1">Uncharacterized protein</fullName>
    </submittedName>
</protein>
<gene>
    <name evidence="1" type="ORF">ACFOSH_15315</name>
</gene>
<reference evidence="2" key="1">
    <citation type="journal article" date="2019" name="Int. J. Syst. Evol. Microbiol.">
        <title>The Global Catalogue of Microorganisms (GCM) 10K type strain sequencing project: providing services to taxonomists for standard genome sequencing and annotation.</title>
        <authorList>
            <consortium name="The Broad Institute Genomics Platform"/>
            <consortium name="The Broad Institute Genome Sequencing Center for Infectious Disease"/>
            <person name="Wu L."/>
            <person name="Ma J."/>
        </authorList>
    </citation>
    <scope>NUCLEOTIDE SEQUENCE [LARGE SCALE GENOMIC DNA]</scope>
    <source>
        <strain evidence="2">CGMCC 4.7676</strain>
    </source>
</reference>
<dbReference type="EMBL" id="JBHRWK010000020">
    <property type="protein sequence ID" value="MFC3450802.1"/>
    <property type="molecule type" value="Genomic_DNA"/>
</dbReference>
<dbReference type="Proteomes" id="UP001595645">
    <property type="component" value="Unassembled WGS sequence"/>
</dbReference>
<name>A0ABV7NYY0_9PSEU</name>
<accession>A0ABV7NYY0</accession>
<dbReference type="RefSeq" id="WP_378239537.1">
    <property type="nucleotide sequence ID" value="NZ_JBHRWK010000020.1"/>
</dbReference>